<dbReference type="InterPro" id="IPR002654">
    <property type="entry name" value="Glyco_trans_25"/>
</dbReference>
<accession>A0A409XN20</accession>
<comment type="caution">
    <text evidence="3">The sequence shown here is derived from an EMBL/GenBank/DDBJ whole genome shotgun (WGS) entry which is preliminary data.</text>
</comment>
<dbReference type="InParanoid" id="A0A409XN20"/>
<protein>
    <recommendedName>
        <fullName evidence="2">Glycosyl transferase family 25 domain-containing protein</fullName>
    </recommendedName>
</protein>
<sequence>MTSEKLDYTLNIALDRPLDFIDKVQIYVVSLPGRQTRRTDMEKLRAALGLHWDYFDAIPSYNPLIGQISDWVELVRSASLSPLDSSDKSSSHPADNDNGDGDIADTPPFWPEHIDDIAHSVQEIALLSSSVWELPTSLPPYQSLTCNENNFDILDFKSSGDAPEHMRLTPARIACWHSHISVIHQHANTLPSASGKGSIALILEDDVDMERDIVAQMESLWAELPEDWDMVFLGHCWSDETRGGPVVQNPPSTGAARANTSFFGSRLYTSTSPKCTHAYAVSRTGARRLLLHMTHPPFAYSRAIDQAFAWLVESGRIKSFSVVPNLAMQRKVSVSDVMEGGTVNSQWKDTLADGVFSSLLEHPN</sequence>
<reference evidence="3 4" key="1">
    <citation type="journal article" date="2018" name="Evol. Lett.">
        <title>Horizontal gene cluster transfer increased hallucinogenic mushroom diversity.</title>
        <authorList>
            <person name="Reynolds H.T."/>
            <person name="Vijayakumar V."/>
            <person name="Gluck-Thaler E."/>
            <person name="Korotkin H.B."/>
            <person name="Matheny P.B."/>
            <person name="Slot J.C."/>
        </authorList>
    </citation>
    <scope>NUCLEOTIDE SEQUENCE [LARGE SCALE GENOMIC DNA]</scope>
    <source>
        <strain evidence="3 4">2631</strain>
    </source>
</reference>
<evidence type="ECO:0000259" key="2">
    <source>
        <dbReference type="Pfam" id="PF01755"/>
    </source>
</evidence>
<evidence type="ECO:0000313" key="3">
    <source>
        <dbReference type="EMBL" id="PPQ92131.1"/>
    </source>
</evidence>
<dbReference type="OrthoDB" id="47375at2759"/>
<gene>
    <name evidence="3" type="ORF">CVT25_007962</name>
</gene>
<evidence type="ECO:0000313" key="4">
    <source>
        <dbReference type="Proteomes" id="UP000283269"/>
    </source>
</evidence>
<evidence type="ECO:0000256" key="1">
    <source>
        <dbReference type="SAM" id="MobiDB-lite"/>
    </source>
</evidence>
<name>A0A409XN20_PSICY</name>
<dbReference type="EMBL" id="NHYD01001084">
    <property type="protein sequence ID" value="PPQ92131.1"/>
    <property type="molecule type" value="Genomic_DNA"/>
</dbReference>
<dbReference type="Proteomes" id="UP000283269">
    <property type="component" value="Unassembled WGS sequence"/>
</dbReference>
<dbReference type="STRING" id="93625.A0A409XN20"/>
<feature type="domain" description="Glycosyl transferase family 25" evidence="2">
    <location>
        <begin position="162"/>
        <end position="295"/>
    </location>
</feature>
<dbReference type="Pfam" id="PF01755">
    <property type="entry name" value="Glyco_transf_25"/>
    <property type="match status" value="1"/>
</dbReference>
<feature type="region of interest" description="Disordered" evidence="1">
    <location>
        <begin position="82"/>
        <end position="106"/>
    </location>
</feature>
<keyword evidence="4" id="KW-1185">Reference proteome</keyword>
<dbReference type="AlphaFoldDB" id="A0A409XN20"/>
<proteinExistence type="predicted"/>
<organism evidence="3 4">
    <name type="scientific">Psilocybe cyanescens</name>
    <dbReference type="NCBI Taxonomy" id="93625"/>
    <lineage>
        <taxon>Eukaryota</taxon>
        <taxon>Fungi</taxon>
        <taxon>Dikarya</taxon>
        <taxon>Basidiomycota</taxon>
        <taxon>Agaricomycotina</taxon>
        <taxon>Agaricomycetes</taxon>
        <taxon>Agaricomycetidae</taxon>
        <taxon>Agaricales</taxon>
        <taxon>Agaricineae</taxon>
        <taxon>Strophariaceae</taxon>
        <taxon>Psilocybe</taxon>
    </lineage>
</organism>